<keyword evidence="12" id="KW-1185">Reference proteome</keyword>
<keyword evidence="5" id="KW-0067">ATP-binding</keyword>
<comment type="caution">
    <text evidence="11">The sequence shown here is derived from an EMBL/GenBank/DDBJ whole genome shotgun (WGS) entry which is preliminary data.</text>
</comment>
<sequence length="697" mass="76860">MSGGQKQRIQLARAVYSDADIYVLDDPFSSVDAHTAGTLFNDCVMTALKNKTVILVTHQVEFLSEVDQILVMQGGQITQSGSYNELLMSGMDFEQLVNAHRDAVAGLDPLTDKVEHEPYAGRGNELEETDKPYIVREDSQKEVTSKPGIQLTQEEEKETESAVWKIFLGYVVISEGPLFLCCNIIAQAGFVASAASYWLAVAIKSPKISNIMVIGIYTSVSLLSTLFEYLRSIFAALLGLKESKAFFSGFTNSIFNAPMLFFDSTPVGRILTRASSDLSVLDYDIPFSYAFVMAAGMELLATIGIMASVTWQVLLVGIIATVGSKFVQEHYQPSAQELMRINGTTKAPVMNYATETSLGVATIRAFGEVDRFFKNYLTLVGADAKVFLFSNGAMEWLVLRTEALQNITLFIAAFLLVSIPKGHVSIGLVGLSLSYALALTTERIKQFMHIPPEPPAIVEDNRPPSTWPTKGRIDFLDLKIKYSPNAPLVLKGITCSVLEGTKVGVVGRIGSLKDLRSKLSIIPQEPTLFKGSVRTNLDPLGLYSDDKIWKALEKCQLKDTISILPNLLDSSVSDEGENWSMGQRQLFCLGRVLLRRNRILVLDEATASIDSATDAILQRIIRGEFSNCTVITVAHRVPTVLDSDMVMVLSFGELVEYDQPSRLMQTNSSFAKLVAEYWSSSRRSSLQSSLQKLDTYH</sequence>
<dbReference type="Gene3D" id="1.20.1560.10">
    <property type="entry name" value="ABC transporter type 1, transmembrane domain"/>
    <property type="match status" value="1"/>
</dbReference>
<dbReference type="Gramene" id="PHT86215">
    <property type="protein sequence ID" value="PHT86215"/>
    <property type="gene ID" value="T459_08321"/>
</dbReference>
<keyword evidence="7 8" id="KW-0472">Membrane</keyword>
<keyword evidence="3 8" id="KW-0812">Transmembrane</keyword>
<dbReference type="PROSITE" id="PS50929">
    <property type="entry name" value="ABC_TM1F"/>
    <property type="match status" value="1"/>
</dbReference>
<evidence type="ECO:0000259" key="10">
    <source>
        <dbReference type="PROSITE" id="PS50929"/>
    </source>
</evidence>
<dbReference type="Pfam" id="PF00005">
    <property type="entry name" value="ABC_tran"/>
    <property type="match status" value="1"/>
</dbReference>
<dbReference type="OMA" id="SITICKA"/>
<dbReference type="InterPro" id="IPR027417">
    <property type="entry name" value="P-loop_NTPase"/>
</dbReference>
<accession>A0A2G2ZW76</accession>
<reference evidence="11 12" key="2">
    <citation type="journal article" date="2017" name="Genome Biol.">
        <title>New reference genome sequences of hot pepper reveal the massive evolution of plant disease-resistance genes by retroduplication.</title>
        <authorList>
            <person name="Kim S."/>
            <person name="Park J."/>
            <person name="Yeom S.I."/>
            <person name="Kim Y.M."/>
            <person name="Seo E."/>
            <person name="Kim K.T."/>
            <person name="Kim M.S."/>
            <person name="Lee J.M."/>
            <person name="Cheong K."/>
            <person name="Shin H.S."/>
            <person name="Kim S.B."/>
            <person name="Han K."/>
            <person name="Lee J."/>
            <person name="Park M."/>
            <person name="Lee H.A."/>
            <person name="Lee H.Y."/>
            <person name="Lee Y."/>
            <person name="Oh S."/>
            <person name="Lee J.H."/>
            <person name="Choi E."/>
            <person name="Choi E."/>
            <person name="Lee S.E."/>
            <person name="Jeon J."/>
            <person name="Kim H."/>
            <person name="Choi G."/>
            <person name="Song H."/>
            <person name="Lee J."/>
            <person name="Lee S.C."/>
            <person name="Kwon J.K."/>
            <person name="Lee H.Y."/>
            <person name="Koo N."/>
            <person name="Hong Y."/>
            <person name="Kim R.W."/>
            <person name="Kang W.H."/>
            <person name="Huh J.H."/>
            <person name="Kang B.C."/>
            <person name="Yang T.J."/>
            <person name="Lee Y.H."/>
            <person name="Bennetzen J.L."/>
            <person name="Choi D."/>
        </authorList>
    </citation>
    <scope>NUCLEOTIDE SEQUENCE [LARGE SCALE GENOMIC DNA]</scope>
    <source>
        <strain evidence="12">cv. CM334</strain>
    </source>
</reference>
<gene>
    <name evidence="11" type="ORF">T459_08321</name>
</gene>
<dbReference type="AlphaFoldDB" id="A0A2G2ZW76"/>
<evidence type="ECO:0000256" key="3">
    <source>
        <dbReference type="ARBA" id="ARBA00022692"/>
    </source>
</evidence>
<dbReference type="GO" id="GO:0140359">
    <property type="term" value="F:ABC-type transporter activity"/>
    <property type="evidence" value="ECO:0000318"/>
    <property type="project" value="GO_Central"/>
</dbReference>
<dbReference type="Pfam" id="PF00664">
    <property type="entry name" value="ABC_membrane"/>
    <property type="match status" value="1"/>
</dbReference>
<feature type="domain" description="ABC transmembrane type-1" evidence="10">
    <location>
        <begin position="188"/>
        <end position="441"/>
    </location>
</feature>
<dbReference type="FunFam" id="3.40.50.300:FF:000163">
    <property type="entry name" value="Multidrug resistance-associated protein member 4"/>
    <property type="match status" value="1"/>
</dbReference>
<dbReference type="SUPFAM" id="SSF52540">
    <property type="entry name" value="P-loop containing nucleoside triphosphate hydrolases"/>
    <property type="match status" value="2"/>
</dbReference>
<organism evidence="11 12">
    <name type="scientific">Capsicum annuum</name>
    <name type="common">Capsicum pepper</name>
    <dbReference type="NCBI Taxonomy" id="4072"/>
    <lineage>
        <taxon>Eukaryota</taxon>
        <taxon>Viridiplantae</taxon>
        <taxon>Streptophyta</taxon>
        <taxon>Embryophyta</taxon>
        <taxon>Tracheophyta</taxon>
        <taxon>Spermatophyta</taxon>
        <taxon>Magnoliopsida</taxon>
        <taxon>eudicotyledons</taxon>
        <taxon>Gunneridae</taxon>
        <taxon>Pentapetalae</taxon>
        <taxon>asterids</taxon>
        <taxon>lamiids</taxon>
        <taxon>Solanales</taxon>
        <taxon>Solanaceae</taxon>
        <taxon>Solanoideae</taxon>
        <taxon>Capsiceae</taxon>
        <taxon>Capsicum</taxon>
    </lineage>
</organism>
<dbReference type="InterPro" id="IPR003439">
    <property type="entry name" value="ABC_transporter-like_ATP-bd"/>
</dbReference>
<keyword evidence="6 8" id="KW-1133">Transmembrane helix</keyword>
<dbReference type="Gene3D" id="3.40.50.300">
    <property type="entry name" value="P-loop containing nucleotide triphosphate hydrolases"/>
    <property type="match status" value="3"/>
</dbReference>
<feature type="transmembrane region" description="Helical" evidence="8">
    <location>
        <begin position="210"/>
        <end position="230"/>
    </location>
</feature>
<evidence type="ECO:0000313" key="12">
    <source>
        <dbReference type="Proteomes" id="UP000222542"/>
    </source>
</evidence>
<evidence type="ECO:0000313" key="11">
    <source>
        <dbReference type="EMBL" id="PHT86215.1"/>
    </source>
</evidence>
<dbReference type="PANTHER" id="PTHR24223">
    <property type="entry name" value="ATP-BINDING CASSETTE SUB-FAMILY C"/>
    <property type="match status" value="1"/>
</dbReference>
<dbReference type="GO" id="GO:0005524">
    <property type="term" value="F:ATP binding"/>
    <property type="evidence" value="ECO:0007669"/>
    <property type="project" value="UniProtKB-KW"/>
</dbReference>
<dbReference type="GO" id="GO:0016020">
    <property type="term" value="C:membrane"/>
    <property type="evidence" value="ECO:0007669"/>
    <property type="project" value="UniProtKB-SubCell"/>
</dbReference>
<dbReference type="InterPro" id="IPR044726">
    <property type="entry name" value="ABCC_6TM_D2"/>
</dbReference>
<reference evidence="11 12" key="1">
    <citation type="journal article" date="2014" name="Nat. Genet.">
        <title>Genome sequence of the hot pepper provides insights into the evolution of pungency in Capsicum species.</title>
        <authorList>
            <person name="Kim S."/>
            <person name="Park M."/>
            <person name="Yeom S.I."/>
            <person name="Kim Y.M."/>
            <person name="Lee J.M."/>
            <person name="Lee H.A."/>
            <person name="Seo E."/>
            <person name="Choi J."/>
            <person name="Cheong K."/>
            <person name="Kim K.T."/>
            <person name="Jung K."/>
            <person name="Lee G.W."/>
            <person name="Oh S.K."/>
            <person name="Bae C."/>
            <person name="Kim S.B."/>
            <person name="Lee H.Y."/>
            <person name="Kim S.Y."/>
            <person name="Kim M.S."/>
            <person name="Kang B.C."/>
            <person name="Jo Y.D."/>
            <person name="Yang H.B."/>
            <person name="Jeong H.J."/>
            <person name="Kang W.H."/>
            <person name="Kwon J.K."/>
            <person name="Shin C."/>
            <person name="Lim J.Y."/>
            <person name="Park J.H."/>
            <person name="Huh J.H."/>
            <person name="Kim J.S."/>
            <person name="Kim B.D."/>
            <person name="Cohen O."/>
            <person name="Paran I."/>
            <person name="Suh M.C."/>
            <person name="Lee S.B."/>
            <person name="Kim Y.K."/>
            <person name="Shin Y."/>
            <person name="Noh S.J."/>
            <person name="Park J."/>
            <person name="Seo Y.S."/>
            <person name="Kwon S.Y."/>
            <person name="Kim H.A."/>
            <person name="Park J.M."/>
            <person name="Kim H.J."/>
            <person name="Choi S.B."/>
            <person name="Bosland P.W."/>
            <person name="Reeves G."/>
            <person name="Jo S.H."/>
            <person name="Lee B.W."/>
            <person name="Cho H.T."/>
            <person name="Choi H.S."/>
            <person name="Lee M.S."/>
            <person name="Yu Y."/>
            <person name="Do Choi Y."/>
            <person name="Park B.S."/>
            <person name="van Deynze A."/>
            <person name="Ashrafi H."/>
            <person name="Hill T."/>
            <person name="Kim W.T."/>
            <person name="Pai H.S."/>
            <person name="Ahn H.K."/>
            <person name="Yeam I."/>
            <person name="Giovannoni J.J."/>
            <person name="Rose J.K."/>
            <person name="Sorensen I."/>
            <person name="Lee S.J."/>
            <person name="Kim R.W."/>
            <person name="Choi I.Y."/>
            <person name="Choi B.S."/>
            <person name="Lim J.S."/>
            <person name="Lee Y.H."/>
            <person name="Choi D."/>
        </authorList>
    </citation>
    <scope>NUCLEOTIDE SEQUENCE [LARGE SCALE GENOMIC DNA]</scope>
    <source>
        <strain evidence="12">cv. CM334</strain>
    </source>
</reference>
<dbReference type="CDD" id="cd03244">
    <property type="entry name" value="ABCC_MRP_domain2"/>
    <property type="match status" value="1"/>
</dbReference>
<evidence type="ECO:0000256" key="1">
    <source>
        <dbReference type="ARBA" id="ARBA00004141"/>
    </source>
</evidence>
<name>A0A2G2ZW76_CAPAN</name>
<proteinExistence type="predicted"/>
<evidence type="ECO:0000256" key="6">
    <source>
        <dbReference type="ARBA" id="ARBA00022989"/>
    </source>
</evidence>
<evidence type="ECO:0000259" key="9">
    <source>
        <dbReference type="PROSITE" id="PS50893"/>
    </source>
</evidence>
<keyword evidence="2" id="KW-0813">Transport</keyword>
<evidence type="ECO:0000256" key="4">
    <source>
        <dbReference type="ARBA" id="ARBA00022741"/>
    </source>
</evidence>
<evidence type="ECO:0000256" key="2">
    <source>
        <dbReference type="ARBA" id="ARBA00022448"/>
    </source>
</evidence>
<comment type="subcellular location">
    <subcellularLocation>
        <location evidence="1">Membrane</location>
        <topology evidence="1">Multi-pass membrane protein</topology>
    </subcellularLocation>
</comment>
<dbReference type="PANTHER" id="PTHR24223:SF108">
    <property type="entry name" value="ABC TRANSPORTER C FAMILY MEMBER 8"/>
    <property type="match status" value="1"/>
</dbReference>
<dbReference type="CDD" id="cd18580">
    <property type="entry name" value="ABC_6TM_ABCC_D2"/>
    <property type="match status" value="1"/>
</dbReference>
<dbReference type="InterPro" id="IPR011527">
    <property type="entry name" value="ABC1_TM_dom"/>
</dbReference>
<dbReference type="EMBL" id="AYRZ02000003">
    <property type="protein sequence ID" value="PHT86215.1"/>
    <property type="molecule type" value="Genomic_DNA"/>
</dbReference>
<dbReference type="SUPFAM" id="SSF90123">
    <property type="entry name" value="ABC transporter transmembrane region"/>
    <property type="match status" value="1"/>
</dbReference>
<dbReference type="GO" id="GO:0055085">
    <property type="term" value="P:transmembrane transport"/>
    <property type="evidence" value="ECO:0000318"/>
    <property type="project" value="GO_Central"/>
</dbReference>
<protein>
    <submittedName>
        <fullName evidence="11">ABC transporter C family member 8</fullName>
    </submittedName>
</protein>
<feature type="domain" description="ABC transporter" evidence="9">
    <location>
        <begin position="473"/>
        <end position="676"/>
    </location>
</feature>
<keyword evidence="4" id="KW-0547">Nucleotide-binding</keyword>
<dbReference type="GO" id="GO:0016887">
    <property type="term" value="F:ATP hydrolysis activity"/>
    <property type="evidence" value="ECO:0007669"/>
    <property type="project" value="InterPro"/>
</dbReference>
<dbReference type="InterPro" id="IPR050173">
    <property type="entry name" value="ABC_transporter_C-like"/>
</dbReference>
<evidence type="ECO:0000256" key="5">
    <source>
        <dbReference type="ARBA" id="ARBA00022840"/>
    </source>
</evidence>
<dbReference type="PROSITE" id="PS50893">
    <property type="entry name" value="ABC_TRANSPORTER_2"/>
    <property type="match status" value="1"/>
</dbReference>
<evidence type="ECO:0000256" key="7">
    <source>
        <dbReference type="ARBA" id="ARBA00023136"/>
    </source>
</evidence>
<evidence type="ECO:0000256" key="8">
    <source>
        <dbReference type="SAM" id="Phobius"/>
    </source>
</evidence>
<dbReference type="InterPro" id="IPR036640">
    <property type="entry name" value="ABC1_TM_sf"/>
</dbReference>
<dbReference type="Proteomes" id="UP000222542">
    <property type="component" value="Unassembled WGS sequence"/>
</dbReference>
<feature type="transmembrane region" description="Helical" evidence="8">
    <location>
        <begin position="299"/>
        <end position="322"/>
    </location>
</feature>